<dbReference type="Proteomes" id="UP000601435">
    <property type="component" value="Unassembled WGS sequence"/>
</dbReference>
<feature type="non-terminal residue" evidence="1">
    <location>
        <position position="1"/>
    </location>
</feature>
<gene>
    <name evidence="1" type="ORF">SNEC2469_LOCUS2083</name>
</gene>
<keyword evidence="2" id="KW-1185">Reference proteome</keyword>
<proteinExistence type="predicted"/>
<comment type="caution">
    <text evidence="1">The sequence shown here is derived from an EMBL/GenBank/DDBJ whole genome shotgun (WGS) entry which is preliminary data.</text>
</comment>
<accession>A0A812JLG2</accession>
<reference evidence="1" key="1">
    <citation type="submission" date="2021-02" db="EMBL/GenBank/DDBJ databases">
        <authorList>
            <person name="Dougan E. K."/>
            <person name="Rhodes N."/>
            <person name="Thang M."/>
            <person name="Chan C."/>
        </authorList>
    </citation>
    <scope>NUCLEOTIDE SEQUENCE</scope>
</reference>
<dbReference type="OrthoDB" id="413564at2759"/>
<organism evidence="1 2">
    <name type="scientific">Symbiodinium necroappetens</name>
    <dbReference type="NCBI Taxonomy" id="1628268"/>
    <lineage>
        <taxon>Eukaryota</taxon>
        <taxon>Sar</taxon>
        <taxon>Alveolata</taxon>
        <taxon>Dinophyceae</taxon>
        <taxon>Suessiales</taxon>
        <taxon>Symbiodiniaceae</taxon>
        <taxon>Symbiodinium</taxon>
    </lineage>
</organism>
<protein>
    <submittedName>
        <fullName evidence="1">Uncharacterized protein</fullName>
    </submittedName>
</protein>
<name>A0A812JLG2_9DINO</name>
<sequence length="422" mass="48616">ASVIASVPAVPALLHDHSKTTRHRRHTPRKGRIKGIPLVYAWFCGDTLVDEENKVAWNISGPCVVEDYFYRILAVSLLHVPTVVLLTDPSLLPTFEARLPAFARKGFRLDDYLQYADTKFLKLRSLYVKHLNMSAGTWAGGCCRGHKEPFEMFNVLNYYVVRAWMEEEDIKYVAYAEADVAVIVPPYLPRKCQSEIAWRFRWDASKEWLPFTYSALGSMGGVLSLDVLNDWTDFDIAMFEDYIWLRYAIQKNLFSGINQMSTWYFYAMGSLDTEGLPWSDGEPWFLQYVRFPPHFTRQELHVPPPGPDVRMLPDYLMPPTKRYRICNGYYPTQGHLIDSAHGWNARNYSCCHVRTAGGKVEVVHSESLNRSILRAVADNFTLRNLHFQGNSKPYISKLFAPLFRAYEGFNFSVKDQPPLALR</sequence>
<dbReference type="AlphaFoldDB" id="A0A812JLG2"/>
<evidence type="ECO:0000313" key="2">
    <source>
        <dbReference type="Proteomes" id="UP000601435"/>
    </source>
</evidence>
<dbReference type="EMBL" id="CAJNJA010006436">
    <property type="protein sequence ID" value="CAE7210258.1"/>
    <property type="molecule type" value="Genomic_DNA"/>
</dbReference>
<evidence type="ECO:0000313" key="1">
    <source>
        <dbReference type="EMBL" id="CAE7210258.1"/>
    </source>
</evidence>